<dbReference type="InterPro" id="IPR036860">
    <property type="entry name" value="SH2_dom_sf"/>
</dbReference>
<dbReference type="AlphaFoldDB" id="A0A183B0I5"/>
<dbReference type="PANTHER" id="PTHR14247">
    <property type="entry name" value="BREAST CANCER ANTI-ESTROGEN RESISTANCE PROTEIN 3 HOMOLOG-LIKE PROTEIN"/>
    <property type="match status" value="1"/>
</dbReference>
<feature type="compositionally biased region" description="Polar residues" evidence="2">
    <location>
        <begin position="533"/>
        <end position="552"/>
    </location>
</feature>
<dbReference type="SUPFAM" id="SSF55550">
    <property type="entry name" value="SH2 domain"/>
    <property type="match status" value="1"/>
</dbReference>
<evidence type="ECO:0000256" key="2">
    <source>
        <dbReference type="SAM" id="MobiDB-lite"/>
    </source>
</evidence>
<proteinExistence type="predicted"/>
<reference evidence="4 5" key="2">
    <citation type="submission" date="2018-11" db="EMBL/GenBank/DDBJ databases">
        <authorList>
            <consortium name="Pathogen Informatics"/>
        </authorList>
    </citation>
    <scope>NUCLEOTIDE SEQUENCE [LARGE SCALE GENOMIC DNA]</scope>
    <source>
        <strain evidence="4 5">Egypt</strain>
    </source>
</reference>
<organism evidence="6">
    <name type="scientific">Echinostoma caproni</name>
    <dbReference type="NCBI Taxonomy" id="27848"/>
    <lineage>
        <taxon>Eukaryota</taxon>
        <taxon>Metazoa</taxon>
        <taxon>Spiralia</taxon>
        <taxon>Lophotrochozoa</taxon>
        <taxon>Platyhelminthes</taxon>
        <taxon>Trematoda</taxon>
        <taxon>Digenea</taxon>
        <taxon>Plagiorchiida</taxon>
        <taxon>Echinostomata</taxon>
        <taxon>Echinostomatoidea</taxon>
        <taxon>Echinostomatidae</taxon>
        <taxon>Echinostoma</taxon>
    </lineage>
</organism>
<dbReference type="EMBL" id="UZAN01053475">
    <property type="protein sequence ID" value="VDP89993.1"/>
    <property type="molecule type" value="Genomic_DNA"/>
</dbReference>
<evidence type="ECO:0000313" key="5">
    <source>
        <dbReference type="Proteomes" id="UP000272942"/>
    </source>
</evidence>
<sequence>MNNTDMCGPLDEYKKQVNLLSREPWYHYDLSRDESEKRVRRNGEFLVRSSAHTPGDFVLTYKWNGKVAHILIKQRARKGDSTEDSKSFLYSFGVVEFPSVAQLIKYHWTNQLPMAVSSEAVIFRPVHYVGVKHEQGLPWKLGQEPLSTHRNSPSSQVTPISRAAAKLNGLAGSVSDVRARFVSNNVEPSIKRASLLDLRGTTYMDPMLLDDIDYCPPETLDSSLGSFQMRSSQNSLFDTGALTQSSEAINIKNMGLSAPDPGESENGLAENELLNDSKPVNLTRKGIRYVDMHDPVDNAHSRPNSLNQLPPVYPCHSDSVYRSINYDLTRALPPLLLHRTGPVERALDRKVWFELTCLIFRRVFSPLDYADHLTLDLISLLLPSGLLDHPEQSFKLGLLDPKNRRLRRDLYNRDNESRRVNILEFWFELAQCLLTISRDRHTLSTVLRAIFSSKIPKTVWQAAITGSNAKTAMAQELSACHRALGGEIQPERHGLAPASTSVSCSPVASVAQLSVNPFDFRNQIPNLNPLLTGSLTEPRGSTVNSSSGNGPIQDQRLPTPARPTEAMQTYLVKELWMWELHSTMQDVVSALFVYTPKIS</sequence>
<dbReference type="PANTHER" id="PTHR14247:SF8">
    <property type="entry name" value="RAS-GEF DOMAIN-CONTAINING PROTEIN"/>
    <property type="match status" value="1"/>
</dbReference>
<dbReference type="Pfam" id="PF00017">
    <property type="entry name" value="SH2"/>
    <property type="match status" value="1"/>
</dbReference>
<dbReference type="OrthoDB" id="9938362at2759"/>
<dbReference type="SMART" id="SM00252">
    <property type="entry name" value="SH2"/>
    <property type="match status" value="1"/>
</dbReference>
<protein>
    <submittedName>
        <fullName evidence="6">SH2 domain-containing protein</fullName>
    </submittedName>
</protein>
<name>A0A183B0I5_9TREM</name>
<reference evidence="6" key="1">
    <citation type="submission" date="2016-06" db="UniProtKB">
        <authorList>
            <consortium name="WormBaseParasite"/>
        </authorList>
    </citation>
    <scope>IDENTIFICATION</scope>
</reference>
<dbReference type="InterPro" id="IPR000980">
    <property type="entry name" value="SH2"/>
</dbReference>
<dbReference type="PRINTS" id="PR00401">
    <property type="entry name" value="SH2DOMAIN"/>
</dbReference>
<feature type="region of interest" description="Disordered" evidence="2">
    <location>
        <begin position="533"/>
        <end position="559"/>
    </location>
</feature>
<feature type="domain" description="SH2" evidence="3">
    <location>
        <begin position="25"/>
        <end position="126"/>
    </location>
</feature>
<evidence type="ECO:0000256" key="1">
    <source>
        <dbReference type="PROSITE-ProRule" id="PRU00191"/>
    </source>
</evidence>
<evidence type="ECO:0000313" key="4">
    <source>
        <dbReference type="EMBL" id="VDP89993.1"/>
    </source>
</evidence>
<gene>
    <name evidence="4" type="ORF">ECPE_LOCUS12721</name>
</gene>
<dbReference type="InterPro" id="IPR051853">
    <property type="entry name" value="SH2-Ras-GEF_adapter"/>
</dbReference>
<keyword evidence="1" id="KW-0727">SH2 domain</keyword>
<keyword evidence="5" id="KW-1185">Reference proteome</keyword>
<evidence type="ECO:0000313" key="6">
    <source>
        <dbReference type="WBParaSite" id="ECPE_0001275601-mRNA-1"/>
    </source>
</evidence>
<dbReference type="PROSITE" id="PS50001">
    <property type="entry name" value="SH2"/>
    <property type="match status" value="1"/>
</dbReference>
<dbReference type="Gene3D" id="3.30.505.10">
    <property type="entry name" value="SH2 domain"/>
    <property type="match status" value="1"/>
</dbReference>
<accession>A0A183B0I5</accession>
<evidence type="ECO:0000259" key="3">
    <source>
        <dbReference type="PROSITE" id="PS50001"/>
    </source>
</evidence>
<dbReference type="Proteomes" id="UP000272942">
    <property type="component" value="Unassembled WGS sequence"/>
</dbReference>
<dbReference type="WBParaSite" id="ECPE_0001275601-mRNA-1">
    <property type="protein sequence ID" value="ECPE_0001275601-mRNA-1"/>
    <property type="gene ID" value="ECPE_0001275601"/>
</dbReference>